<dbReference type="Proteomes" id="UP000805649">
    <property type="component" value="Unassembled WGS sequence"/>
</dbReference>
<organism evidence="1 2">
    <name type="scientific">Colletotrichum truncatum</name>
    <name type="common">Anthracnose fungus</name>
    <name type="synonym">Colletotrichum capsici</name>
    <dbReference type="NCBI Taxonomy" id="5467"/>
    <lineage>
        <taxon>Eukaryota</taxon>
        <taxon>Fungi</taxon>
        <taxon>Dikarya</taxon>
        <taxon>Ascomycota</taxon>
        <taxon>Pezizomycotina</taxon>
        <taxon>Sordariomycetes</taxon>
        <taxon>Hypocreomycetidae</taxon>
        <taxon>Glomerellales</taxon>
        <taxon>Glomerellaceae</taxon>
        <taxon>Colletotrichum</taxon>
        <taxon>Colletotrichum truncatum species complex</taxon>
    </lineage>
</organism>
<evidence type="ECO:0000313" key="1">
    <source>
        <dbReference type="EMBL" id="KAL0942877.1"/>
    </source>
</evidence>
<gene>
    <name evidence="1" type="ORF">CTRU02_200763</name>
</gene>
<accession>A0ACC3ZG26</accession>
<protein>
    <submittedName>
        <fullName evidence="1">Uncharacterized protein</fullName>
    </submittedName>
</protein>
<proteinExistence type="predicted"/>
<reference evidence="1 2" key="1">
    <citation type="journal article" date="2020" name="Phytopathology">
        <title>Genome Sequence Resources of Colletotrichum truncatum, C. plurivorum, C. musicola, and C. sojae: Four Species Pathogenic to Soybean (Glycine max).</title>
        <authorList>
            <person name="Rogerio F."/>
            <person name="Boufleur T.R."/>
            <person name="Ciampi-Guillardi M."/>
            <person name="Sukno S.A."/>
            <person name="Thon M.R."/>
            <person name="Massola Junior N.S."/>
            <person name="Baroncelli R."/>
        </authorList>
    </citation>
    <scope>NUCLEOTIDE SEQUENCE [LARGE SCALE GENOMIC DNA]</scope>
    <source>
        <strain evidence="1 2">CMES1059</strain>
    </source>
</reference>
<dbReference type="EMBL" id="VUJX02000001">
    <property type="protein sequence ID" value="KAL0942877.1"/>
    <property type="molecule type" value="Genomic_DNA"/>
</dbReference>
<evidence type="ECO:0000313" key="2">
    <source>
        <dbReference type="Proteomes" id="UP000805649"/>
    </source>
</evidence>
<sequence>MSDTIPPRSYVEGNAASEEEVAVLRNSPYDEHSSFHEPWFTEIAADQVPPLEDTCGLEYLYSTGSFQEANLVVSDANSSVGIVSVTQSIMPSWLEAGNSDSNNVSIQLENPEPLQDIGLHLGEPLGDTSFSAFDLGTTEFTYGDGEAVIPSLHTVDTQDYYDTFPLDTKIELAESKDFWFVRNGDSFTCSICGTNISRPDNFGRHLKSKKCKAAWEHL</sequence>
<name>A0ACC3ZG26_COLTU</name>
<comment type="caution">
    <text evidence="1">The sequence shown here is derived from an EMBL/GenBank/DDBJ whole genome shotgun (WGS) entry which is preliminary data.</text>
</comment>
<keyword evidence="2" id="KW-1185">Reference proteome</keyword>